<keyword evidence="2" id="KW-1185">Reference proteome</keyword>
<protein>
    <submittedName>
        <fullName evidence="1">Uncharacterized protein</fullName>
    </submittedName>
</protein>
<dbReference type="EMBL" id="JAQQWM010000002">
    <property type="protein sequence ID" value="KAK8078636.1"/>
    <property type="molecule type" value="Genomic_DNA"/>
</dbReference>
<reference evidence="1 2" key="1">
    <citation type="submission" date="2023-01" db="EMBL/GenBank/DDBJ databases">
        <title>Analysis of 21 Apiospora genomes using comparative genomics revels a genus with tremendous synthesis potential of carbohydrate active enzymes and secondary metabolites.</title>
        <authorList>
            <person name="Sorensen T."/>
        </authorList>
    </citation>
    <scope>NUCLEOTIDE SEQUENCE [LARGE SCALE GENOMIC DNA]</scope>
    <source>
        <strain evidence="1 2">CBS 83171</strain>
    </source>
</reference>
<name>A0ABR1W7W5_9PEZI</name>
<gene>
    <name evidence="1" type="ORF">PG996_004806</name>
</gene>
<evidence type="ECO:0000313" key="2">
    <source>
        <dbReference type="Proteomes" id="UP001446871"/>
    </source>
</evidence>
<evidence type="ECO:0000313" key="1">
    <source>
        <dbReference type="EMBL" id="KAK8078636.1"/>
    </source>
</evidence>
<dbReference type="Proteomes" id="UP001446871">
    <property type="component" value="Unassembled WGS sequence"/>
</dbReference>
<comment type="caution">
    <text evidence="1">The sequence shown here is derived from an EMBL/GenBank/DDBJ whole genome shotgun (WGS) entry which is preliminary data.</text>
</comment>
<accession>A0ABR1W7W5</accession>
<proteinExistence type="predicted"/>
<organism evidence="1 2">
    <name type="scientific">Apiospora saccharicola</name>
    <dbReference type="NCBI Taxonomy" id="335842"/>
    <lineage>
        <taxon>Eukaryota</taxon>
        <taxon>Fungi</taxon>
        <taxon>Dikarya</taxon>
        <taxon>Ascomycota</taxon>
        <taxon>Pezizomycotina</taxon>
        <taxon>Sordariomycetes</taxon>
        <taxon>Xylariomycetidae</taxon>
        <taxon>Amphisphaeriales</taxon>
        <taxon>Apiosporaceae</taxon>
        <taxon>Apiospora</taxon>
    </lineage>
</organism>
<sequence length="121" mass="14141">MARICRTVHAEVAPLLNSINMADILFDFDHFTVDEMRHWICLPSADRSGEERVQGIRQWSLNSWAHCERATYYNACTRLEDIEECGSEDDMKEFDDQLLQYVASDPDRKDYLLMDLSLFDA</sequence>